<name>A0A2R4XFN8_9BURK</name>
<protein>
    <submittedName>
        <fullName evidence="1">Uncharacterized protein</fullName>
    </submittedName>
</protein>
<proteinExistence type="predicted"/>
<sequence>MSDVPIPDQKQNQTPVVLAKGTCAIKGWSDAVNTTWFDPQRYELHAHPVADGGRGSAWYVDVAGQPGVLRQYRRGG</sequence>
<dbReference type="AlphaFoldDB" id="A0A2R4XFN8"/>
<dbReference type="KEGG" id="boz:DBV39_01570"/>
<dbReference type="RefSeq" id="WP_108620059.1">
    <property type="nucleotide sequence ID" value="NZ_CP028901.1"/>
</dbReference>
<dbReference type="Proteomes" id="UP000244571">
    <property type="component" value="Chromosome"/>
</dbReference>
<accession>A0A2R4XFN8</accession>
<dbReference type="EMBL" id="CP028901">
    <property type="protein sequence ID" value="AWB32618.1"/>
    <property type="molecule type" value="Genomic_DNA"/>
</dbReference>
<reference evidence="1 2" key="1">
    <citation type="submission" date="2018-04" db="EMBL/GenBank/DDBJ databases">
        <title>Bordetella sp. HZ20 isolated from seawater.</title>
        <authorList>
            <person name="Sun C."/>
        </authorList>
    </citation>
    <scope>NUCLEOTIDE SEQUENCE [LARGE SCALE GENOMIC DNA]</scope>
    <source>
        <strain evidence="1 2">HZ20</strain>
    </source>
</reference>
<dbReference type="OrthoDB" id="6854449at2"/>
<keyword evidence="2" id="KW-1185">Reference proteome</keyword>
<evidence type="ECO:0000313" key="2">
    <source>
        <dbReference type="Proteomes" id="UP000244571"/>
    </source>
</evidence>
<evidence type="ECO:0000313" key="1">
    <source>
        <dbReference type="EMBL" id="AWB32618.1"/>
    </source>
</evidence>
<organism evidence="1 2">
    <name type="scientific">Orrella marina</name>
    <dbReference type="NCBI Taxonomy" id="2163011"/>
    <lineage>
        <taxon>Bacteria</taxon>
        <taxon>Pseudomonadati</taxon>
        <taxon>Pseudomonadota</taxon>
        <taxon>Betaproteobacteria</taxon>
        <taxon>Burkholderiales</taxon>
        <taxon>Alcaligenaceae</taxon>
        <taxon>Orrella</taxon>
    </lineage>
</organism>
<gene>
    <name evidence="1" type="ORF">DBV39_01570</name>
</gene>